<dbReference type="AlphaFoldDB" id="A0A1N6XA94"/>
<evidence type="ECO:0000313" key="2">
    <source>
        <dbReference type="EMBL" id="SIQ99275.1"/>
    </source>
</evidence>
<dbReference type="STRING" id="228959.SAMN05421797_10549"/>
<dbReference type="PANTHER" id="PTHR43312">
    <property type="entry name" value="D-THREO-ALDOSE 1-DEHYDROGENASE"/>
    <property type="match status" value="1"/>
</dbReference>
<gene>
    <name evidence="2" type="ORF">SAMN05421797_10549</name>
</gene>
<name>A0A1N6XA94_9FLAO</name>
<keyword evidence="3" id="KW-1185">Reference proteome</keyword>
<dbReference type="PANTHER" id="PTHR43312:SF1">
    <property type="entry name" value="NADP-DEPENDENT OXIDOREDUCTASE DOMAIN-CONTAINING PROTEIN"/>
    <property type="match status" value="1"/>
</dbReference>
<dbReference type="InterPro" id="IPR023210">
    <property type="entry name" value="NADP_OxRdtase_dom"/>
</dbReference>
<organism evidence="2 3">
    <name type="scientific">Maribacter ulvicola</name>
    <dbReference type="NCBI Taxonomy" id="228959"/>
    <lineage>
        <taxon>Bacteria</taxon>
        <taxon>Pseudomonadati</taxon>
        <taxon>Bacteroidota</taxon>
        <taxon>Flavobacteriia</taxon>
        <taxon>Flavobacteriales</taxon>
        <taxon>Flavobacteriaceae</taxon>
        <taxon>Maribacter</taxon>
    </lineage>
</organism>
<evidence type="ECO:0000259" key="1">
    <source>
        <dbReference type="Pfam" id="PF00248"/>
    </source>
</evidence>
<dbReference type="InterPro" id="IPR036812">
    <property type="entry name" value="NAD(P)_OxRdtase_dom_sf"/>
</dbReference>
<dbReference type="InterPro" id="IPR053135">
    <property type="entry name" value="AKR2_Oxidoreductase"/>
</dbReference>
<dbReference type="RefSeq" id="WP_076548971.1">
    <property type="nucleotide sequence ID" value="NZ_FTMA01000005.1"/>
</dbReference>
<sequence length="327" mass="37585">MEYRTFGRSGWKVSEIGFGGWQLGGTWGKVDDKNSIETLLYAFENGVNFVDTAFAYGNGHSEKVIGKALDQWSSGKIYVATKITPIMNKSKSLNLDNNPSIKDCYPSWYIREIIEGSLKRLGTERLDLIQLHLWFEDGITNLEWLNTLTILKKEGKIDKIGVSLADIRPEQGLELAKKGLVDSIQVLFNMFEQEPADLLFPESSKTGTAIITRVPLDSGALTGTWTDNTIMEWDKNDKRRLMYRDNRFKETLQRVEDLKKLCNPYYPTLAEAALRYSLYRKEVAVVIPGMRNKREVDLNLAISDGKKFDSELVEMLRPYRWKHEFYN</sequence>
<dbReference type="CDD" id="cd19086">
    <property type="entry name" value="AKR_AKR11C1"/>
    <property type="match status" value="1"/>
</dbReference>
<dbReference type="Gene3D" id="3.20.20.100">
    <property type="entry name" value="NADP-dependent oxidoreductase domain"/>
    <property type="match status" value="1"/>
</dbReference>
<dbReference type="Pfam" id="PF00248">
    <property type="entry name" value="Aldo_ket_red"/>
    <property type="match status" value="1"/>
</dbReference>
<proteinExistence type="predicted"/>
<dbReference type="OrthoDB" id="9773828at2"/>
<dbReference type="SUPFAM" id="SSF51430">
    <property type="entry name" value="NAD(P)-linked oxidoreductase"/>
    <property type="match status" value="1"/>
</dbReference>
<evidence type="ECO:0000313" key="3">
    <source>
        <dbReference type="Proteomes" id="UP000186953"/>
    </source>
</evidence>
<feature type="domain" description="NADP-dependent oxidoreductase" evidence="1">
    <location>
        <begin position="15"/>
        <end position="315"/>
    </location>
</feature>
<protein>
    <submittedName>
        <fullName evidence="2">Predicted oxidoreductase</fullName>
    </submittedName>
</protein>
<dbReference type="EMBL" id="FTMA01000005">
    <property type="protein sequence ID" value="SIQ99275.1"/>
    <property type="molecule type" value="Genomic_DNA"/>
</dbReference>
<accession>A0A1N6XA94</accession>
<reference evidence="3" key="1">
    <citation type="submission" date="2017-01" db="EMBL/GenBank/DDBJ databases">
        <authorList>
            <person name="Varghese N."/>
            <person name="Submissions S."/>
        </authorList>
    </citation>
    <scope>NUCLEOTIDE SEQUENCE [LARGE SCALE GENOMIC DNA]</scope>
    <source>
        <strain evidence="3">DSM 15366</strain>
    </source>
</reference>
<dbReference type="Proteomes" id="UP000186953">
    <property type="component" value="Unassembled WGS sequence"/>
</dbReference>